<evidence type="ECO:0000313" key="3">
    <source>
        <dbReference type="EMBL" id="MBM7839592.1"/>
    </source>
</evidence>
<dbReference type="Proteomes" id="UP001179280">
    <property type="component" value="Unassembled WGS sequence"/>
</dbReference>
<dbReference type="EMBL" id="JAFBCV010000009">
    <property type="protein sequence ID" value="MBM7839592.1"/>
    <property type="molecule type" value="Genomic_DNA"/>
</dbReference>
<dbReference type="SUPFAM" id="SSF47413">
    <property type="entry name" value="lambda repressor-like DNA-binding domains"/>
    <property type="match status" value="1"/>
</dbReference>
<accession>A0ABS2SZC9</accession>
<reference evidence="3" key="1">
    <citation type="submission" date="2021-01" db="EMBL/GenBank/DDBJ databases">
        <title>Genomic Encyclopedia of Type Strains, Phase IV (KMG-IV): sequencing the most valuable type-strain genomes for metagenomic binning, comparative biology and taxonomic classification.</title>
        <authorList>
            <person name="Goeker M."/>
        </authorList>
    </citation>
    <scope>NUCLEOTIDE SEQUENCE</scope>
    <source>
        <strain evidence="3">DSM 21943</strain>
    </source>
</reference>
<dbReference type="RefSeq" id="WP_367617807.1">
    <property type="nucleotide sequence ID" value="NZ_JAFBCV010000009.1"/>
</dbReference>
<organism evidence="3 4">
    <name type="scientific">Shouchella xiaoxiensis</name>
    <dbReference type="NCBI Taxonomy" id="766895"/>
    <lineage>
        <taxon>Bacteria</taxon>
        <taxon>Bacillati</taxon>
        <taxon>Bacillota</taxon>
        <taxon>Bacilli</taxon>
        <taxon>Bacillales</taxon>
        <taxon>Bacillaceae</taxon>
        <taxon>Shouchella</taxon>
    </lineage>
</organism>
<dbReference type="SMART" id="SM00530">
    <property type="entry name" value="HTH_XRE"/>
    <property type="match status" value="1"/>
</dbReference>
<keyword evidence="4" id="KW-1185">Reference proteome</keyword>
<name>A0ABS2SZC9_9BACI</name>
<feature type="domain" description="HTH cro/C1-type" evidence="2">
    <location>
        <begin position="12"/>
        <end position="66"/>
    </location>
</feature>
<dbReference type="CDD" id="cd00093">
    <property type="entry name" value="HTH_XRE"/>
    <property type="match status" value="1"/>
</dbReference>
<evidence type="ECO:0000256" key="1">
    <source>
        <dbReference type="ARBA" id="ARBA00023125"/>
    </source>
</evidence>
<dbReference type="Pfam" id="PF01381">
    <property type="entry name" value="HTH_3"/>
    <property type="match status" value="1"/>
</dbReference>
<dbReference type="InterPro" id="IPR001387">
    <property type="entry name" value="Cro/C1-type_HTH"/>
</dbReference>
<gene>
    <name evidence="3" type="ORF">JOC54_002872</name>
</gene>
<dbReference type="PANTHER" id="PTHR46797:SF24">
    <property type="entry name" value="DNA-BINDING PHAGE PROTEIN"/>
    <property type="match status" value="1"/>
</dbReference>
<dbReference type="Gene3D" id="1.10.260.40">
    <property type="entry name" value="lambda repressor-like DNA-binding domains"/>
    <property type="match status" value="1"/>
</dbReference>
<dbReference type="PANTHER" id="PTHR46797">
    <property type="entry name" value="HTH-TYPE TRANSCRIPTIONAL REGULATOR"/>
    <property type="match status" value="1"/>
</dbReference>
<dbReference type="InterPro" id="IPR050807">
    <property type="entry name" value="TransReg_Diox_bact_type"/>
</dbReference>
<dbReference type="PROSITE" id="PS50943">
    <property type="entry name" value="HTH_CROC1"/>
    <property type="match status" value="1"/>
</dbReference>
<evidence type="ECO:0000313" key="4">
    <source>
        <dbReference type="Proteomes" id="UP001179280"/>
    </source>
</evidence>
<keyword evidence="1" id="KW-0238">DNA-binding</keyword>
<protein>
    <submittedName>
        <fullName evidence="3">Transcriptional regulator with XRE-family HTH domain</fullName>
    </submittedName>
</protein>
<sequence>MTDLQSLIGTKIRLLRRAKNMTQHELAEKAGLIDSYVGGVERGERNISLKTLEKIMHGLEASPSDLLTLASNDQDESRQELISKFITGTSTLTKEQIESVNRIITEVLNTYNK</sequence>
<proteinExistence type="predicted"/>
<comment type="caution">
    <text evidence="3">The sequence shown here is derived from an EMBL/GenBank/DDBJ whole genome shotgun (WGS) entry which is preliminary data.</text>
</comment>
<dbReference type="InterPro" id="IPR010982">
    <property type="entry name" value="Lambda_DNA-bd_dom_sf"/>
</dbReference>
<evidence type="ECO:0000259" key="2">
    <source>
        <dbReference type="PROSITE" id="PS50943"/>
    </source>
</evidence>